<keyword evidence="2" id="KW-1185">Reference proteome</keyword>
<name>A0ACD6A4N0_AVESA</name>
<sequence>MAATQDGLFALVEPAPPSPSVFLGCPSMTLGDSEQPHDGLALAYISHMLMDEDIIVDKFFYQYPDHPVLLQAEQPFAEILSAPHANSSDSQDSSAFLPGHGSHAGNGIMVSGFLSGEVHNPAFFLNGKVTAEEPSSSTSMGMLSSMAFLKGMEEANRFLPTHDGLISSTSMGMLSSMAFLKGMEEANRFLPTHNGLIDGRGCKDKFGDMDGETVASVGRSSKQIGVLGHNDLEDEGATLEMTGLLILEGHHMYPNPSESICRKAAPRVKRSVWQMTVAELETLLMRCADAVAASDRRKAGDLLKQIKRHSLPTGDATQRLAHYFAEGLEARLAGTGRQLYHSITVAKRTSIMEILKDYHLYMANFCFLKVSIHFSNKNIYNAVAGRKKLHIVHYGINDGFQWPELLRWLADREGGPPEVRITGITSPQPGLCPDKQAEETRCRLSHCASQLGVPFKFCAIIAKSEVVRAEDLDIDPDEVLVVNNLFHFRTLMDESLTFDTLNPRDMVLRAVRKMRPSMFVHATVNGSYSSAFFKTRFRQALHNFTAQFDMMETTMPWDNGKRLLVERDIFARCAMNTIACEGADRVERSQNYKEWQAQNRRAGLRQLHLDPDIVEILKDQVKEQYHKHFLISQDGQWLLLGWKGRVLYALSTWAADDATGSQPAYR</sequence>
<accession>A0ACD6A4N0</accession>
<reference evidence="1" key="1">
    <citation type="submission" date="2021-05" db="EMBL/GenBank/DDBJ databases">
        <authorList>
            <person name="Scholz U."/>
            <person name="Mascher M."/>
            <person name="Fiebig A."/>
        </authorList>
    </citation>
    <scope>NUCLEOTIDE SEQUENCE [LARGE SCALE GENOMIC DNA]</scope>
</reference>
<dbReference type="EnsemblPlants" id="AVESA.00010b.r2.7CG0680640.1">
    <property type="protein sequence ID" value="AVESA.00010b.r2.7CG0680640.1.CDS.1"/>
    <property type="gene ID" value="AVESA.00010b.r2.7CG0680640"/>
</dbReference>
<protein>
    <submittedName>
        <fullName evidence="1">Uncharacterized protein</fullName>
    </submittedName>
</protein>
<dbReference type="Proteomes" id="UP001732700">
    <property type="component" value="Chromosome 7C"/>
</dbReference>
<reference evidence="1" key="2">
    <citation type="submission" date="2025-09" db="UniProtKB">
        <authorList>
            <consortium name="EnsemblPlants"/>
        </authorList>
    </citation>
    <scope>IDENTIFICATION</scope>
</reference>
<organism evidence="1 2">
    <name type="scientific">Avena sativa</name>
    <name type="common">Oat</name>
    <dbReference type="NCBI Taxonomy" id="4498"/>
    <lineage>
        <taxon>Eukaryota</taxon>
        <taxon>Viridiplantae</taxon>
        <taxon>Streptophyta</taxon>
        <taxon>Embryophyta</taxon>
        <taxon>Tracheophyta</taxon>
        <taxon>Spermatophyta</taxon>
        <taxon>Magnoliopsida</taxon>
        <taxon>Liliopsida</taxon>
        <taxon>Poales</taxon>
        <taxon>Poaceae</taxon>
        <taxon>BOP clade</taxon>
        <taxon>Pooideae</taxon>
        <taxon>Poodae</taxon>
        <taxon>Poeae</taxon>
        <taxon>Poeae Chloroplast Group 1 (Aveneae type)</taxon>
        <taxon>Aveninae</taxon>
        <taxon>Avena</taxon>
    </lineage>
</organism>
<evidence type="ECO:0000313" key="1">
    <source>
        <dbReference type="EnsemblPlants" id="AVESA.00010b.r2.7CG0680640.1.CDS.1"/>
    </source>
</evidence>
<proteinExistence type="predicted"/>
<evidence type="ECO:0000313" key="2">
    <source>
        <dbReference type="Proteomes" id="UP001732700"/>
    </source>
</evidence>